<dbReference type="OrthoDB" id="3206554at2759"/>
<evidence type="ECO:0000313" key="5">
    <source>
        <dbReference type="Proteomes" id="UP000813824"/>
    </source>
</evidence>
<feature type="transmembrane region" description="Helical" evidence="2">
    <location>
        <begin position="20"/>
        <end position="43"/>
    </location>
</feature>
<feature type="transmembrane region" description="Helical" evidence="2">
    <location>
        <begin position="237"/>
        <end position="256"/>
    </location>
</feature>
<dbReference type="PANTHER" id="PTHR40465">
    <property type="entry name" value="CHROMOSOME 1, WHOLE GENOME SHOTGUN SEQUENCE"/>
    <property type="match status" value="1"/>
</dbReference>
<proteinExistence type="predicted"/>
<keyword evidence="2" id="KW-0812">Transmembrane</keyword>
<evidence type="ECO:0000256" key="1">
    <source>
        <dbReference type="SAM" id="MobiDB-lite"/>
    </source>
</evidence>
<feature type="transmembrane region" description="Helical" evidence="2">
    <location>
        <begin position="92"/>
        <end position="114"/>
    </location>
</feature>
<keyword evidence="2" id="KW-0472">Membrane</keyword>
<evidence type="ECO:0000256" key="2">
    <source>
        <dbReference type="SAM" id="Phobius"/>
    </source>
</evidence>
<feature type="region of interest" description="Disordered" evidence="1">
    <location>
        <begin position="313"/>
        <end position="349"/>
    </location>
</feature>
<sequence length="349" mass="38987">MFGMEVFSADVVGLRASLGAVMLGTIAGAFLSGVVSMQAVLYYRIYPKDLFRYKFIVGFIWVLDLLHTTMASAANWTYLIDNFGNDEISDHITWSIAVTVALTAFITFFVHLFFTHRIFTLSRRNYYITLPIVFLAFARLALALVSTTKMIQLQSYKEFVRLWSFIFTAGLSSATAVDILIAVALIAYLNRNRTGFSSMDTIIDSITLYTIENGLLTSLTTLVSLICWVSMPRNLIFLGLHFGISKLYANAFLATLNARKILRGKSQHSSDRSEHPMPVLFPENFNRFSRAGRYVSPNDVEPITTKVQINVEKTIEHEGEEMDGEPSSDASYASAASREHTGVKGKTSV</sequence>
<keyword evidence="2" id="KW-1133">Transmembrane helix</keyword>
<comment type="caution">
    <text evidence="4">The sequence shown here is derived from an EMBL/GenBank/DDBJ whole genome shotgun (WGS) entry which is preliminary data.</text>
</comment>
<feature type="transmembrane region" description="Helical" evidence="2">
    <location>
        <begin position="55"/>
        <end position="80"/>
    </location>
</feature>
<gene>
    <name evidence="4" type="ORF">BXZ70DRAFT_941624</name>
</gene>
<feature type="transmembrane region" description="Helical" evidence="2">
    <location>
        <begin position="165"/>
        <end position="189"/>
    </location>
</feature>
<dbReference type="EMBL" id="JAEVFJ010000018">
    <property type="protein sequence ID" value="KAH8099874.1"/>
    <property type="molecule type" value="Genomic_DNA"/>
</dbReference>
<organism evidence="4 5">
    <name type="scientific">Cristinia sonorae</name>
    <dbReference type="NCBI Taxonomy" id="1940300"/>
    <lineage>
        <taxon>Eukaryota</taxon>
        <taxon>Fungi</taxon>
        <taxon>Dikarya</taxon>
        <taxon>Basidiomycota</taxon>
        <taxon>Agaricomycotina</taxon>
        <taxon>Agaricomycetes</taxon>
        <taxon>Agaricomycetidae</taxon>
        <taxon>Agaricales</taxon>
        <taxon>Pleurotineae</taxon>
        <taxon>Stephanosporaceae</taxon>
        <taxon>Cristinia</taxon>
    </lineage>
</organism>
<keyword evidence="5" id="KW-1185">Reference proteome</keyword>
<accession>A0A8K0XP95</accession>
<feature type="compositionally biased region" description="Low complexity" evidence="1">
    <location>
        <begin position="327"/>
        <end position="336"/>
    </location>
</feature>
<dbReference type="Proteomes" id="UP000813824">
    <property type="component" value="Unassembled WGS sequence"/>
</dbReference>
<dbReference type="Pfam" id="PF20152">
    <property type="entry name" value="DUF6534"/>
    <property type="match status" value="1"/>
</dbReference>
<dbReference type="InterPro" id="IPR045339">
    <property type="entry name" value="DUF6534"/>
</dbReference>
<feature type="transmembrane region" description="Helical" evidence="2">
    <location>
        <begin position="126"/>
        <end position="145"/>
    </location>
</feature>
<dbReference type="AlphaFoldDB" id="A0A8K0XP95"/>
<evidence type="ECO:0000313" key="4">
    <source>
        <dbReference type="EMBL" id="KAH8099874.1"/>
    </source>
</evidence>
<evidence type="ECO:0000259" key="3">
    <source>
        <dbReference type="Pfam" id="PF20152"/>
    </source>
</evidence>
<reference evidence="4" key="1">
    <citation type="journal article" date="2021" name="New Phytol.">
        <title>Evolutionary innovations through gain and loss of genes in the ectomycorrhizal Boletales.</title>
        <authorList>
            <person name="Wu G."/>
            <person name="Miyauchi S."/>
            <person name="Morin E."/>
            <person name="Kuo A."/>
            <person name="Drula E."/>
            <person name="Varga T."/>
            <person name="Kohler A."/>
            <person name="Feng B."/>
            <person name="Cao Y."/>
            <person name="Lipzen A."/>
            <person name="Daum C."/>
            <person name="Hundley H."/>
            <person name="Pangilinan J."/>
            <person name="Johnson J."/>
            <person name="Barry K."/>
            <person name="LaButti K."/>
            <person name="Ng V."/>
            <person name="Ahrendt S."/>
            <person name="Min B."/>
            <person name="Choi I.G."/>
            <person name="Park H."/>
            <person name="Plett J.M."/>
            <person name="Magnuson J."/>
            <person name="Spatafora J.W."/>
            <person name="Nagy L.G."/>
            <person name="Henrissat B."/>
            <person name="Grigoriev I.V."/>
            <person name="Yang Z.L."/>
            <person name="Xu J."/>
            <person name="Martin F.M."/>
        </authorList>
    </citation>
    <scope>NUCLEOTIDE SEQUENCE</scope>
    <source>
        <strain evidence="4">KKN 215</strain>
    </source>
</reference>
<protein>
    <recommendedName>
        <fullName evidence="3">DUF6534 domain-containing protein</fullName>
    </recommendedName>
</protein>
<feature type="domain" description="DUF6534" evidence="3">
    <location>
        <begin position="174"/>
        <end position="260"/>
    </location>
</feature>
<dbReference type="PANTHER" id="PTHR40465:SF1">
    <property type="entry name" value="DUF6534 DOMAIN-CONTAINING PROTEIN"/>
    <property type="match status" value="1"/>
</dbReference>
<name>A0A8K0XP95_9AGAR</name>
<feature type="transmembrane region" description="Helical" evidence="2">
    <location>
        <begin position="210"/>
        <end position="231"/>
    </location>
</feature>